<evidence type="ECO:0000256" key="3">
    <source>
        <dbReference type="ARBA" id="ARBA00022475"/>
    </source>
</evidence>
<dbReference type="Pfam" id="PF03142">
    <property type="entry name" value="Chitin_synth_2"/>
    <property type="match status" value="2"/>
</dbReference>
<proteinExistence type="predicted"/>
<dbReference type="SMART" id="SM00248">
    <property type="entry name" value="ANK"/>
    <property type="match status" value="6"/>
</dbReference>
<dbReference type="Proteomes" id="UP000717515">
    <property type="component" value="Unassembled WGS sequence"/>
</dbReference>
<feature type="repeat" description="ANK" evidence="6">
    <location>
        <begin position="118"/>
        <end position="150"/>
    </location>
</feature>
<protein>
    <recommendedName>
        <fullName evidence="9">Rab-GAP TBC domain-containing protein</fullName>
    </recommendedName>
</protein>
<dbReference type="SUPFAM" id="SSF55856">
    <property type="entry name" value="Cytochrome b5-like heme/steroid binding domain"/>
    <property type="match status" value="1"/>
</dbReference>
<feature type="compositionally biased region" description="Basic and acidic residues" evidence="7">
    <location>
        <begin position="1445"/>
        <end position="1459"/>
    </location>
</feature>
<dbReference type="SUPFAM" id="SSF48403">
    <property type="entry name" value="Ankyrin repeat"/>
    <property type="match status" value="1"/>
</dbReference>
<dbReference type="Gene3D" id="1.25.40.20">
    <property type="entry name" value="Ankyrin repeat-containing domain"/>
    <property type="match status" value="1"/>
</dbReference>
<dbReference type="Pfam" id="PF12796">
    <property type="entry name" value="Ank_2"/>
    <property type="match status" value="2"/>
</dbReference>
<feature type="compositionally biased region" description="Polar residues" evidence="7">
    <location>
        <begin position="2344"/>
        <end position="2355"/>
    </location>
</feature>
<keyword evidence="6" id="KW-0040">ANK repeat</keyword>
<dbReference type="GO" id="GO:0005886">
    <property type="term" value="C:plasma membrane"/>
    <property type="evidence" value="ECO:0007669"/>
    <property type="project" value="UniProtKB-SubCell"/>
</dbReference>
<feature type="compositionally biased region" description="Basic and acidic residues" evidence="7">
    <location>
        <begin position="1933"/>
        <end position="1942"/>
    </location>
</feature>
<dbReference type="Pfam" id="PF22997">
    <property type="entry name" value="CHS4"/>
    <property type="match status" value="1"/>
</dbReference>
<dbReference type="Pfam" id="PF00566">
    <property type="entry name" value="RabGAP-TBC"/>
    <property type="match status" value="2"/>
</dbReference>
<feature type="compositionally biased region" description="Pro residues" evidence="7">
    <location>
        <begin position="2043"/>
        <end position="2055"/>
    </location>
</feature>
<feature type="compositionally biased region" description="Polar residues" evidence="7">
    <location>
        <begin position="2227"/>
        <end position="2237"/>
    </location>
</feature>
<name>A0A9P8A5N4_MORAP</name>
<keyword evidence="5" id="KW-0325">Glycoprotein</keyword>
<feature type="transmembrane region" description="Helical" evidence="8">
    <location>
        <begin position="1375"/>
        <end position="1395"/>
    </location>
</feature>
<dbReference type="EMBL" id="JAIFTL010000081">
    <property type="protein sequence ID" value="KAG9323990.1"/>
    <property type="molecule type" value="Genomic_DNA"/>
</dbReference>
<dbReference type="Gene3D" id="1.10.472.80">
    <property type="entry name" value="Ypt/Rab-GAP domain of gyp1p, domain 3"/>
    <property type="match status" value="1"/>
</dbReference>
<feature type="compositionally biased region" description="Basic and acidic residues" evidence="7">
    <location>
        <begin position="2136"/>
        <end position="2146"/>
    </location>
</feature>
<dbReference type="InterPro" id="IPR001199">
    <property type="entry name" value="Cyt_B5-like_heme/steroid-bd"/>
</dbReference>
<evidence type="ECO:0000256" key="7">
    <source>
        <dbReference type="SAM" id="MobiDB-lite"/>
    </source>
</evidence>
<feature type="region of interest" description="Disordered" evidence="7">
    <location>
        <begin position="1502"/>
        <end position="1525"/>
    </location>
</feature>
<organism evidence="10 11">
    <name type="scientific">Mortierella alpina</name>
    <name type="common">Oleaginous fungus</name>
    <name type="synonym">Mortierella renispora</name>
    <dbReference type="NCBI Taxonomy" id="64518"/>
    <lineage>
        <taxon>Eukaryota</taxon>
        <taxon>Fungi</taxon>
        <taxon>Fungi incertae sedis</taxon>
        <taxon>Mucoromycota</taxon>
        <taxon>Mortierellomycotina</taxon>
        <taxon>Mortierellomycetes</taxon>
        <taxon>Mortierellales</taxon>
        <taxon>Mortierellaceae</taxon>
        <taxon>Mortierella</taxon>
    </lineage>
</organism>
<dbReference type="GO" id="GO:0005096">
    <property type="term" value="F:GTPase activator activity"/>
    <property type="evidence" value="ECO:0007669"/>
    <property type="project" value="UniProtKB-KW"/>
</dbReference>
<feature type="domain" description="Rab-GAP TBC" evidence="9">
    <location>
        <begin position="1560"/>
        <end position="1849"/>
    </location>
</feature>
<feature type="transmembrane region" description="Helical" evidence="8">
    <location>
        <begin position="1328"/>
        <end position="1355"/>
    </location>
</feature>
<dbReference type="FunFam" id="1.10.472.80:FF:000038">
    <property type="entry name" value="TBC1 domain family member 5"/>
    <property type="match status" value="1"/>
</dbReference>
<feature type="transmembrane region" description="Helical" evidence="8">
    <location>
        <begin position="554"/>
        <end position="576"/>
    </location>
</feature>
<keyword evidence="2" id="KW-0343">GTPase activation</keyword>
<dbReference type="PROSITE" id="PS50088">
    <property type="entry name" value="ANK_REPEAT"/>
    <property type="match status" value="3"/>
</dbReference>
<feature type="compositionally biased region" description="Polar residues" evidence="7">
    <location>
        <begin position="2119"/>
        <end position="2135"/>
    </location>
</feature>
<feature type="region of interest" description="Disordered" evidence="7">
    <location>
        <begin position="2038"/>
        <end position="2089"/>
    </location>
</feature>
<dbReference type="InterPro" id="IPR036770">
    <property type="entry name" value="Ankyrin_rpt-contain_sf"/>
</dbReference>
<dbReference type="InterPro" id="IPR002110">
    <property type="entry name" value="Ankyrin_rpt"/>
</dbReference>
<feature type="repeat" description="ANK" evidence="6">
    <location>
        <begin position="185"/>
        <end position="217"/>
    </location>
</feature>
<feature type="region of interest" description="Disordered" evidence="7">
    <location>
        <begin position="1168"/>
        <end position="1228"/>
    </location>
</feature>
<evidence type="ECO:0000313" key="10">
    <source>
        <dbReference type="EMBL" id="KAG9323990.1"/>
    </source>
</evidence>
<dbReference type="PANTHER" id="PTHR22957:SF337">
    <property type="entry name" value="TBC1 DOMAIN FAMILY MEMBER 5"/>
    <property type="match status" value="1"/>
</dbReference>
<dbReference type="InterPro" id="IPR035969">
    <property type="entry name" value="Rab-GAP_TBC_sf"/>
</dbReference>
<evidence type="ECO:0000256" key="8">
    <source>
        <dbReference type="SAM" id="Phobius"/>
    </source>
</evidence>
<dbReference type="SMART" id="SM00164">
    <property type="entry name" value="TBC"/>
    <property type="match status" value="1"/>
</dbReference>
<dbReference type="InterPro" id="IPR000195">
    <property type="entry name" value="Rab-GAP-TBC_dom"/>
</dbReference>
<dbReference type="PANTHER" id="PTHR22957">
    <property type="entry name" value="TBC1 DOMAIN FAMILY MEMBER GTPASE-ACTIVATING PROTEIN"/>
    <property type="match status" value="1"/>
</dbReference>
<evidence type="ECO:0000313" key="11">
    <source>
        <dbReference type="Proteomes" id="UP000717515"/>
    </source>
</evidence>
<feature type="region of interest" description="Disordered" evidence="7">
    <location>
        <begin position="2209"/>
        <end position="2266"/>
    </location>
</feature>
<evidence type="ECO:0000256" key="2">
    <source>
        <dbReference type="ARBA" id="ARBA00022468"/>
    </source>
</evidence>
<dbReference type="SUPFAM" id="SSF47923">
    <property type="entry name" value="Ypt/Rab-GAP domain of gyp1p"/>
    <property type="match status" value="2"/>
</dbReference>
<feature type="compositionally biased region" description="Low complexity" evidence="7">
    <location>
        <begin position="2446"/>
        <end position="2457"/>
    </location>
</feature>
<dbReference type="InterPro" id="IPR036400">
    <property type="entry name" value="Cyt_B5-like_heme/steroid_sf"/>
</dbReference>
<dbReference type="PROSITE" id="PS50297">
    <property type="entry name" value="ANK_REP_REGION"/>
    <property type="match status" value="3"/>
</dbReference>
<feature type="region of interest" description="Disordered" evidence="7">
    <location>
        <begin position="2119"/>
        <end position="2146"/>
    </location>
</feature>
<feature type="region of interest" description="Disordered" evidence="7">
    <location>
        <begin position="515"/>
        <end position="534"/>
    </location>
</feature>
<feature type="compositionally biased region" description="Polar residues" evidence="7">
    <location>
        <begin position="346"/>
        <end position="363"/>
    </location>
</feature>
<keyword evidence="4" id="KW-0808">Transferase</keyword>
<evidence type="ECO:0000256" key="6">
    <source>
        <dbReference type="PROSITE-ProRule" id="PRU00023"/>
    </source>
</evidence>
<feature type="region of interest" description="Disordered" evidence="7">
    <location>
        <begin position="1438"/>
        <end position="1459"/>
    </location>
</feature>
<feature type="compositionally biased region" description="Low complexity" evidence="7">
    <location>
        <begin position="2320"/>
        <end position="2338"/>
    </location>
</feature>
<accession>A0A9P8A5N4</accession>
<evidence type="ECO:0000259" key="9">
    <source>
        <dbReference type="PROSITE" id="PS50086"/>
    </source>
</evidence>
<gene>
    <name evidence="10" type="ORF">KVV02_007312</name>
</gene>
<keyword evidence="8" id="KW-0812">Transmembrane</keyword>
<feature type="compositionally biased region" description="Basic and acidic residues" evidence="7">
    <location>
        <begin position="523"/>
        <end position="534"/>
    </location>
</feature>
<evidence type="ECO:0000256" key="4">
    <source>
        <dbReference type="ARBA" id="ARBA00022679"/>
    </source>
</evidence>
<dbReference type="GO" id="GO:0016740">
    <property type="term" value="F:transferase activity"/>
    <property type="evidence" value="ECO:0007669"/>
    <property type="project" value="UniProtKB-KW"/>
</dbReference>
<evidence type="ECO:0000256" key="5">
    <source>
        <dbReference type="ARBA" id="ARBA00023180"/>
    </source>
</evidence>
<feature type="compositionally biased region" description="Low complexity" evidence="7">
    <location>
        <begin position="22"/>
        <end position="35"/>
    </location>
</feature>
<dbReference type="SMART" id="SM01117">
    <property type="entry name" value="Cyt-b5"/>
    <property type="match status" value="1"/>
</dbReference>
<keyword evidence="8" id="KW-1133">Transmembrane helix</keyword>
<feature type="region of interest" description="Disordered" evidence="7">
    <location>
        <begin position="1"/>
        <end position="35"/>
    </location>
</feature>
<feature type="compositionally biased region" description="Low complexity" evidence="7">
    <location>
        <begin position="2370"/>
        <end position="2394"/>
    </location>
</feature>
<dbReference type="FunFam" id="1.10.8.270:FF:000031">
    <property type="entry name" value="TBC1 domain family member 5"/>
    <property type="match status" value="1"/>
</dbReference>
<reference evidence="10" key="1">
    <citation type="submission" date="2021-07" db="EMBL/GenBank/DDBJ databases">
        <title>Draft genome of Mortierella alpina, strain LL118, isolated from an aspen leaf litter sample.</title>
        <authorList>
            <person name="Yang S."/>
            <person name="Vinatzer B.A."/>
        </authorList>
    </citation>
    <scope>NUCLEOTIDE SEQUENCE</scope>
    <source>
        <strain evidence="10">LL118</strain>
    </source>
</reference>
<feature type="transmembrane region" description="Helical" evidence="8">
    <location>
        <begin position="1407"/>
        <end position="1427"/>
    </location>
</feature>
<feature type="transmembrane region" description="Helical" evidence="8">
    <location>
        <begin position="588"/>
        <end position="611"/>
    </location>
</feature>
<sequence length="2465" mass="268234">METNGFHGHENSASSDLDESSFLETSSSTTTTAATITPIPSTRRYSAAGVVRSLFHAVLVQNTEHLDHVLTSLSLDPNNIRDREGKTMLMVAGTENKHRVLRYLLALPSIDVDMQDDEGESALYQAAAAGSTECVQLLLHAGASATLGNEESITPLIIASYNGFVSICRLLIAIGHADVNQQDNTLKSALLLASYAGHVDVMAELIEHGASLNTLDQYGWSSLMLAAYAGKLEACKLLLAHGADPHIRTANGKNARSLSWDAGHKSIASYISKFLARDINMSTSSSGTASGTGSGSGISSMTLIQQILPAVPKSPSRRTHSPAPSLPSVPEEAQEEDHYRPRRSFSAHNSTISRQSALSSRLTSAPKGRRPRSINVAPIQPKLSLDEPVSPLPSATDTTMPPAFLTERSDPLSRPANVDAAVSPAAECAVPERAWPVAHAVDAAVAHGSSHEEPQQTPRKVAAGLTPPTQIYTMHRSGIIPRYGTAQIDYQLEIHPHATSSILCPANTTSVADISLQRPPSKGRSEREKEHDMEKHLNRRIIRQRRFKERSRNYAWFAFSQCTTICCPSMMFPRSWSKDRRQDWREKVALCVMIILLSVALGFLAFGLALVTCRPRSVQSITPADFKAQYGNPTINAGEQGGLCAIRGVVYDVKGLFLEGFHPSLSGNNVTWAALDTFLSANYGDDVSSLFPPADLDPTCQLFGLANGFGHCSLARGNFNHCHDTLAPEGVMQQFTRSDIRIAYDWEDVRNGALGRRLVVYDGTVLDVTNYLAQNMSNIASAEEKDKMAWINSLVGKDATIAIRRHPDHRILGHCLQGAFKVGVLSGQTNGCLASIVINTLALSVLLLITFMRLASALVYHWMLLRPITHPEKGSPAISIDVKTNGDNPVLMLVTCQATDQEQQIKATLDSLVLANRSGSSMLLLVVADEATERPPGSGTSQGAQSCVQLMDKSATVASVLDEKGTAGSADIEQDVESLAVCNLQQAGTIPEGVPAIYSGFYQVEARRVPYVLVSLPASRRRSSQEKYGNWSKKRLVVRWLHRICFNEPVTAFEYSLFERTRAVLGHGPERFDMLLMAAVGSECEEHSIFQMITALRNNERIMGVSAYRRISNSLDTWLTRIQDYENSLTLQFKVAFESLIGAVDCLPSEFSLYRIKVTRADRECRHGINVTGRNPGDASLSNHMDSATRHRSDGGEIKTGAQQDADSGDSGVKVDSSSKEAHRQSHQRFVPIMIHPDVVSSFTAVKTRTLHERSMLTNGTEDRFLTGLLCRTFPSRRVVYLPHATCRSRATASFSTYLRQQTLATIGQFHASWEHLRSAQPRGTRSVLVYILVFMDWLSLVLSPVIVVLAWAMAVLVAVGAVTGAGALFSLPTVLALAFALSFMALQPLLGLLLGSRGPAANLVGLFLYLVTIPLRSAFIPVYAFLHFDKTEPWLASDPCDDASEPRGEVPPLDRDTDTDQMLQTSAARGANGSRRLRYLAQWHSMHASKTKREQHVQKEVRHGPEGNGHGNSRTRIGRSSGAASGVKLLREKWTEVFEDASLTMASLKARALSQHSNLGTDGIRSVCWKVYLSCLPSLELSTWPFAMTKERERYMQLRKQYIRAIGSEEGSEPDLEVNNPLSLAEDSPWQQFFVDSELKKIIKQDVERTLPDNDYFRSERVQEQLSDILFIYCKINHDVSYRQGMHELLAHVLWVVSSESLDIHSEPVMASDATLEVIKSVLDSTYIEHDTFSLFSSLMSRAKPWYEFSEEGFPGRTSKPTNVPQTQLFGRSETPEQQPAGKQTPVIEWSFKIFHQLEKIDNELYLHLRSLEIEPQLFGIRWFRLLFSREFPMDNVLSLWDGIFANGPSLDICIFLGVALLLRIRDELLEEDFAGCLHKLMRYPSVKDIHQFLPQALRLQKSPNAASGQEVIRQNYALAGKPLPPLPPAHADVDHPHSERTSPSYSQRQSPSHHHPQAQYHYQHLQAHSYDQSKGSAFSGNGVLSQHLPPAALDAIKPVAEGFVHVTKNVLESKGGAALNKAISDMKKNTQSYIRKANTHTPPPAPPPAPSTFPPMFDQAISSTGRMAATSRPAPSPPKHHHAHGSISDANKQFQSQLGQIVAKAVVILDAEFISPSRTGAATPNNSDSNRSTTGDEKEPVKEPSKTALAAMCGLEHVRDALLGFVKELDPLVIESAMLEKPAQIPTTKGAGSHYHTPATVNHATPQAEGQVAGSASPVPRTLPHASTTANSPSGQLKKGVPARSSMDITHERRSLSRASSQANVATESSLQYGATAVSPASICDAAATVPVQTTPPPPPKPFSFDDLIKDTPAEPTRSSSPLSSGSRGASGAGLRSKTKSPRSSLAHSQFSWMLNDGAEDGTQSGPAASRTGSGGVASSSSSTSLSSATKGSNGGGTSRPLGEFTLASSPSLGGHRVKVDPLAGSVSKRSGPGAQQGAGSRTGAGLSTLQGQQLQDDDPLRE</sequence>
<feature type="region of interest" description="Disordered" evidence="7">
    <location>
        <begin position="1925"/>
        <end position="1960"/>
    </location>
</feature>
<dbReference type="PROSITE" id="PS50086">
    <property type="entry name" value="TBC_RABGAP"/>
    <property type="match status" value="1"/>
</dbReference>
<comment type="caution">
    <text evidence="10">The sequence shown here is derived from an EMBL/GenBank/DDBJ whole genome shotgun (WGS) entry which is preliminary data.</text>
</comment>
<feature type="compositionally biased region" description="Basic and acidic residues" evidence="7">
    <location>
        <begin position="1187"/>
        <end position="1197"/>
    </location>
</feature>
<comment type="subcellular location">
    <subcellularLocation>
        <location evidence="1">Cell membrane</location>
        <topology evidence="1">Multi-pass membrane protein</topology>
    </subcellularLocation>
</comment>
<keyword evidence="3" id="KW-1003">Cell membrane</keyword>
<dbReference type="Gene3D" id="1.10.8.270">
    <property type="entry name" value="putative rabgap domain of human tbc1 domain family member 14 like domains"/>
    <property type="match status" value="1"/>
</dbReference>
<keyword evidence="8" id="KW-0472">Membrane</keyword>
<feature type="region of interest" description="Disordered" evidence="7">
    <location>
        <begin position="2292"/>
        <end position="2465"/>
    </location>
</feature>
<feature type="region of interest" description="Disordered" evidence="7">
    <location>
        <begin position="311"/>
        <end position="401"/>
    </location>
</feature>
<evidence type="ECO:0000256" key="1">
    <source>
        <dbReference type="ARBA" id="ARBA00004651"/>
    </source>
</evidence>
<feature type="repeat" description="ANK" evidence="6">
    <location>
        <begin position="218"/>
        <end position="250"/>
    </location>
</feature>
<dbReference type="InterPro" id="IPR054295">
    <property type="entry name" value="CHS4-like_dom"/>
</dbReference>